<evidence type="ECO:0000313" key="5">
    <source>
        <dbReference type="Proteomes" id="UP000265768"/>
    </source>
</evidence>
<protein>
    <submittedName>
        <fullName evidence="4">Class I SAM-dependent methyltransferase</fullName>
    </submittedName>
</protein>
<comment type="caution">
    <text evidence="4">The sequence shown here is derived from an EMBL/GenBank/DDBJ whole genome shotgun (WGS) entry which is preliminary data.</text>
</comment>
<dbReference type="Gene3D" id="3.40.50.150">
    <property type="entry name" value="Vaccinia Virus protein VP39"/>
    <property type="match status" value="1"/>
</dbReference>
<keyword evidence="1 4" id="KW-0489">Methyltransferase</keyword>
<evidence type="ECO:0000256" key="2">
    <source>
        <dbReference type="ARBA" id="ARBA00022679"/>
    </source>
</evidence>
<feature type="domain" description="Methyltransferase small" evidence="3">
    <location>
        <begin position="27"/>
        <end position="175"/>
    </location>
</feature>
<dbReference type="Pfam" id="PF05175">
    <property type="entry name" value="MTS"/>
    <property type="match status" value="1"/>
</dbReference>
<keyword evidence="2 4" id="KW-0808">Transferase</keyword>
<keyword evidence="5" id="KW-1185">Reference proteome</keyword>
<dbReference type="InterPro" id="IPR007848">
    <property type="entry name" value="Small_mtfrase_dom"/>
</dbReference>
<organism evidence="4 5">
    <name type="scientific">Bailinhaonella thermotolerans</name>
    <dbReference type="NCBI Taxonomy" id="1070861"/>
    <lineage>
        <taxon>Bacteria</taxon>
        <taxon>Bacillati</taxon>
        <taxon>Actinomycetota</taxon>
        <taxon>Actinomycetes</taxon>
        <taxon>Streptosporangiales</taxon>
        <taxon>Streptosporangiaceae</taxon>
        <taxon>Bailinhaonella</taxon>
    </lineage>
</organism>
<accession>A0A3A4B370</accession>
<name>A0A3A4B370_9ACTN</name>
<dbReference type="InterPro" id="IPR029063">
    <property type="entry name" value="SAM-dependent_MTases_sf"/>
</dbReference>
<gene>
    <name evidence="4" type="ORF">D5H75_00635</name>
</gene>
<dbReference type="RefSeq" id="WP_119925141.1">
    <property type="nucleotide sequence ID" value="NZ_QZEY01000001.1"/>
</dbReference>
<dbReference type="PANTHER" id="PTHR47816:SF4">
    <property type="entry name" value="RIBOSOMAL RNA SMALL SUBUNIT METHYLTRANSFERASE C"/>
    <property type="match status" value="1"/>
</dbReference>
<sequence length="198" mass="21784">MAHYFERRPQVASNPGTVNLVLPDLHLRLETDRGVFSPERIDLGTRILLETVPPPPAEGDLLDLGCGYGPIALAMASRAPGARVWAVDVNERSVELCRRNAEANGLDNVRSLLADEMDPGVRFAAIWSNPPIRIGKAAMHEMLATWLGRLTPGGTAHLVVQKHLGSDSLQRWLTEQGWPATRLTSRSAYRILKVDARP</sequence>
<dbReference type="GO" id="GO:0032259">
    <property type="term" value="P:methylation"/>
    <property type="evidence" value="ECO:0007669"/>
    <property type="project" value="UniProtKB-KW"/>
</dbReference>
<dbReference type="Proteomes" id="UP000265768">
    <property type="component" value="Unassembled WGS sequence"/>
</dbReference>
<dbReference type="PANTHER" id="PTHR47816">
    <property type="entry name" value="RIBOSOMAL RNA SMALL SUBUNIT METHYLTRANSFERASE C"/>
    <property type="match status" value="1"/>
</dbReference>
<dbReference type="SUPFAM" id="SSF53335">
    <property type="entry name" value="S-adenosyl-L-methionine-dependent methyltransferases"/>
    <property type="match status" value="1"/>
</dbReference>
<dbReference type="GO" id="GO:0008757">
    <property type="term" value="F:S-adenosylmethionine-dependent methyltransferase activity"/>
    <property type="evidence" value="ECO:0007669"/>
    <property type="project" value="InterPro"/>
</dbReference>
<evidence type="ECO:0000256" key="1">
    <source>
        <dbReference type="ARBA" id="ARBA00022603"/>
    </source>
</evidence>
<reference evidence="4 5" key="1">
    <citation type="submission" date="2018-09" db="EMBL/GenBank/DDBJ databases">
        <title>YIM 75507 draft genome.</title>
        <authorList>
            <person name="Tang S."/>
            <person name="Feng Y."/>
        </authorList>
    </citation>
    <scope>NUCLEOTIDE SEQUENCE [LARGE SCALE GENOMIC DNA]</scope>
    <source>
        <strain evidence="4 5">YIM 75507</strain>
    </source>
</reference>
<dbReference type="CDD" id="cd02440">
    <property type="entry name" value="AdoMet_MTases"/>
    <property type="match status" value="1"/>
</dbReference>
<dbReference type="EMBL" id="QZEY01000001">
    <property type="protein sequence ID" value="RJL36165.1"/>
    <property type="molecule type" value="Genomic_DNA"/>
</dbReference>
<dbReference type="AlphaFoldDB" id="A0A3A4B370"/>
<proteinExistence type="predicted"/>
<evidence type="ECO:0000259" key="3">
    <source>
        <dbReference type="Pfam" id="PF05175"/>
    </source>
</evidence>
<dbReference type="OrthoDB" id="9764961at2"/>
<dbReference type="InterPro" id="IPR046977">
    <property type="entry name" value="RsmC/RlmG"/>
</dbReference>
<evidence type="ECO:0000313" key="4">
    <source>
        <dbReference type="EMBL" id="RJL36165.1"/>
    </source>
</evidence>